<evidence type="ECO:0000256" key="4">
    <source>
        <dbReference type="SAM" id="MobiDB-lite"/>
    </source>
</evidence>
<feature type="compositionally biased region" description="Basic and acidic residues" evidence="4">
    <location>
        <begin position="109"/>
        <end position="122"/>
    </location>
</feature>
<accession>A0A9P6WP77</accession>
<comment type="caution">
    <text evidence="5">The sequence shown here is derived from an EMBL/GenBank/DDBJ whole genome shotgun (WGS) entry which is preliminary data.</text>
</comment>
<sequence length="541" mass="62121">MFNERRAARRQDEGENSRNKEVERNTPSGPSSRNGFDIPHRPQQQYTRTQYQSHPNSSSGNRYNPNKRHHTDNRQSYGQREQYNGQQNRKGIQGNRYDKGSYRVNNYHSNDRNTGKNGRNERTPVVPLESLRLPNSGWDKCPKKLDGISAKVVKSFGVFTEAGVSLLDTLTDKNIERLINQQKILEKQKRLKLNQQRIIGLNESKVSKRVVLRGVDFAKSTPQSICKVLESFLASTVIPNVSYEEVGLTAKVENNILIIECSSSLVATTIMSFNGKHIEDLDVTLSIERPGDYIEYRKSFEDDNTLKESEEGNDIIEEIVETSALCCANNIPTDLANSKFKETLQKYGVLHSAVLLLDKLTYDCCDVAFFSFKNSDSKPIENILKEISENEKWNCFQVCKNPQNDYFQTVDFVRNMLVDYIDSKSPNISRHKVTSTIQIINSISLDDAMDESKAKEVANIFEHELSQLEGFEKLQLVTPEKEFKVYQIEEIQPEYCRIYVKFQSPKNAKACLNNICGRYFHGRLIFGGYVDDEDYKQIFQK</sequence>
<dbReference type="EMBL" id="PUHW01000089">
    <property type="protein sequence ID" value="KAG0689288.1"/>
    <property type="molecule type" value="Genomic_DNA"/>
</dbReference>
<feature type="compositionally biased region" description="Low complexity" evidence="4">
    <location>
        <begin position="41"/>
        <end position="54"/>
    </location>
</feature>
<protein>
    <recommendedName>
        <fullName evidence="7">RRM domain-containing protein</fullName>
    </recommendedName>
</protein>
<feature type="compositionally biased region" description="Basic and acidic residues" evidence="4">
    <location>
        <begin position="1"/>
        <end position="24"/>
    </location>
</feature>
<keyword evidence="2" id="KW-0694">RNA-binding</keyword>
<keyword evidence="1" id="KW-0507">mRNA processing</keyword>
<evidence type="ECO:0000313" key="6">
    <source>
        <dbReference type="Proteomes" id="UP000697127"/>
    </source>
</evidence>
<keyword evidence="6" id="KW-1185">Reference proteome</keyword>
<feature type="region of interest" description="Disordered" evidence="4">
    <location>
        <begin position="1"/>
        <end position="124"/>
    </location>
</feature>
<organism evidence="5 6">
    <name type="scientific">Pichia californica</name>
    <dbReference type="NCBI Taxonomy" id="460514"/>
    <lineage>
        <taxon>Eukaryota</taxon>
        <taxon>Fungi</taxon>
        <taxon>Dikarya</taxon>
        <taxon>Ascomycota</taxon>
        <taxon>Saccharomycotina</taxon>
        <taxon>Pichiomycetes</taxon>
        <taxon>Pichiales</taxon>
        <taxon>Pichiaceae</taxon>
        <taxon>Pichia</taxon>
    </lineage>
</organism>
<dbReference type="InterPro" id="IPR012677">
    <property type="entry name" value="Nucleotide-bd_a/b_plait_sf"/>
</dbReference>
<evidence type="ECO:0000256" key="3">
    <source>
        <dbReference type="ARBA" id="ARBA00023187"/>
    </source>
</evidence>
<keyword evidence="3" id="KW-0508">mRNA splicing</keyword>
<feature type="compositionally biased region" description="Polar residues" evidence="4">
    <location>
        <begin position="55"/>
        <end position="64"/>
    </location>
</feature>
<name>A0A9P6WP77_9ASCO</name>
<feature type="compositionally biased region" description="Polar residues" evidence="4">
    <location>
        <begin position="25"/>
        <end position="34"/>
    </location>
</feature>
<dbReference type="GO" id="GO:0003723">
    <property type="term" value="F:RNA binding"/>
    <property type="evidence" value="ECO:0007669"/>
    <property type="project" value="UniProtKB-KW"/>
</dbReference>
<gene>
    <name evidence="5" type="ORF">C6P40_005264</name>
</gene>
<proteinExistence type="predicted"/>
<evidence type="ECO:0000256" key="1">
    <source>
        <dbReference type="ARBA" id="ARBA00022664"/>
    </source>
</evidence>
<dbReference type="GO" id="GO:0006397">
    <property type="term" value="P:mRNA processing"/>
    <property type="evidence" value="ECO:0007669"/>
    <property type="project" value="UniProtKB-KW"/>
</dbReference>
<feature type="compositionally biased region" description="Polar residues" evidence="4">
    <location>
        <begin position="74"/>
        <end position="90"/>
    </location>
</feature>
<evidence type="ECO:0000313" key="5">
    <source>
        <dbReference type="EMBL" id="KAG0689288.1"/>
    </source>
</evidence>
<dbReference type="Gene3D" id="3.30.70.330">
    <property type="match status" value="1"/>
</dbReference>
<evidence type="ECO:0000256" key="2">
    <source>
        <dbReference type="ARBA" id="ARBA00022884"/>
    </source>
</evidence>
<reference evidence="5" key="1">
    <citation type="submission" date="2020-11" db="EMBL/GenBank/DDBJ databases">
        <title>Kefir isolates.</title>
        <authorList>
            <person name="Marcisauskas S."/>
            <person name="Kim Y."/>
            <person name="Blasche S."/>
        </authorList>
    </citation>
    <scope>NUCLEOTIDE SEQUENCE</scope>
    <source>
        <strain evidence="5">Olga-1</strain>
    </source>
</reference>
<dbReference type="AlphaFoldDB" id="A0A9P6WP77"/>
<evidence type="ECO:0008006" key="7">
    <source>
        <dbReference type="Google" id="ProtNLM"/>
    </source>
</evidence>
<dbReference type="PANTHER" id="PTHR23139">
    <property type="entry name" value="RNA-BINDING PROTEIN"/>
    <property type="match status" value="1"/>
</dbReference>
<dbReference type="Proteomes" id="UP000697127">
    <property type="component" value="Unassembled WGS sequence"/>
</dbReference>
<dbReference type="GO" id="GO:0008380">
    <property type="term" value="P:RNA splicing"/>
    <property type="evidence" value="ECO:0007669"/>
    <property type="project" value="UniProtKB-KW"/>
</dbReference>
<dbReference type="OrthoDB" id="10266058at2759"/>